<dbReference type="Pfam" id="PF03416">
    <property type="entry name" value="Peptidase_C54"/>
    <property type="match status" value="1"/>
</dbReference>
<dbReference type="SUPFAM" id="SSF54001">
    <property type="entry name" value="Cysteine proteinases"/>
    <property type="match status" value="1"/>
</dbReference>
<feature type="domain" description="Peptidase C54 catalytic" evidence="14">
    <location>
        <begin position="187"/>
        <end position="498"/>
    </location>
</feature>
<feature type="transmembrane region" description="Helical" evidence="13">
    <location>
        <begin position="647"/>
        <end position="670"/>
    </location>
</feature>
<dbReference type="PANTHER" id="PTHR22624:SF52">
    <property type="entry name" value="CYSTEINE PROTEASE"/>
    <property type="match status" value="1"/>
</dbReference>
<dbReference type="InterPro" id="IPR046792">
    <property type="entry name" value="Peptidase_C54_cat"/>
</dbReference>
<evidence type="ECO:0000256" key="2">
    <source>
        <dbReference type="ARBA" id="ARBA00010958"/>
    </source>
</evidence>
<dbReference type="AlphaFoldDB" id="A0A813YPC7"/>
<name>A0A813YPC7_ADIRI</name>
<dbReference type="InterPro" id="IPR005078">
    <property type="entry name" value="Peptidase_C54"/>
</dbReference>
<organism evidence="15 16">
    <name type="scientific">Adineta ricciae</name>
    <name type="common">Rotifer</name>
    <dbReference type="NCBI Taxonomy" id="249248"/>
    <lineage>
        <taxon>Eukaryota</taxon>
        <taxon>Metazoa</taxon>
        <taxon>Spiralia</taxon>
        <taxon>Gnathifera</taxon>
        <taxon>Rotifera</taxon>
        <taxon>Eurotatoria</taxon>
        <taxon>Bdelloidea</taxon>
        <taxon>Adinetida</taxon>
        <taxon>Adinetidae</taxon>
        <taxon>Adineta</taxon>
    </lineage>
</organism>
<evidence type="ECO:0000256" key="4">
    <source>
        <dbReference type="ARBA" id="ARBA00022490"/>
    </source>
</evidence>
<dbReference type="GO" id="GO:0019786">
    <property type="term" value="F:protein-phosphatidylethanolamide deconjugating activity"/>
    <property type="evidence" value="ECO:0007669"/>
    <property type="project" value="InterPro"/>
</dbReference>
<dbReference type="GO" id="GO:0035973">
    <property type="term" value="P:aggrephagy"/>
    <property type="evidence" value="ECO:0007669"/>
    <property type="project" value="TreeGrafter"/>
</dbReference>
<dbReference type="GO" id="GO:0034727">
    <property type="term" value="P:piecemeal microautophagy of the nucleus"/>
    <property type="evidence" value="ECO:0007669"/>
    <property type="project" value="TreeGrafter"/>
</dbReference>
<evidence type="ECO:0000313" key="15">
    <source>
        <dbReference type="EMBL" id="CAF0887376.1"/>
    </source>
</evidence>
<keyword evidence="3" id="KW-0813">Transport</keyword>
<keyword evidence="4 11" id="KW-0963">Cytoplasm</keyword>
<evidence type="ECO:0000313" key="16">
    <source>
        <dbReference type="Proteomes" id="UP000663828"/>
    </source>
</evidence>
<dbReference type="GO" id="GO:0004197">
    <property type="term" value="F:cysteine-type endopeptidase activity"/>
    <property type="evidence" value="ECO:0007669"/>
    <property type="project" value="TreeGrafter"/>
</dbReference>
<evidence type="ECO:0000256" key="13">
    <source>
        <dbReference type="SAM" id="Phobius"/>
    </source>
</evidence>
<evidence type="ECO:0000256" key="9">
    <source>
        <dbReference type="ARBA" id="ARBA00023006"/>
    </source>
</evidence>
<feature type="compositionally biased region" description="Low complexity" evidence="12">
    <location>
        <begin position="27"/>
        <end position="52"/>
    </location>
</feature>
<keyword evidence="13" id="KW-1133">Transmembrane helix</keyword>
<keyword evidence="7" id="KW-0788">Thiol protease</keyword>
<reference evidence="15" key="1">
    <citation type="submission" date="2021-02" db="EMBL/GenBank/DDBJ databases">
        <authorList>
            <person name="Nowell W R."/>
        </authorList>
    </citation>
    <scope>NUCLEOTIDE SEQUENCE</scope>
</reference>
<proteinExistence type="inferred from homology"/>
<keyword evidence="9 11" id="KW-0072">Autophagy</keyword>
<keyword evidence="13" id="KW-0812">Transmembrane</keyword>
<comment type="caution">
    <text evidence="15">The sequence shown here is derived from an EMBL/GenBank/DDBJ whole genome shotgun (WGS) entry which is preliminary data.</text>
</comment>
<dbReference type="GO" id="GO:0005737">
    <property type="term" value="C:cytoplasm"/>
    <property type="evidence" value="ECO:0007669"/>
    <property type="project" value="UniProtKB-SubCell"/>
</dbReference>
<gene>
    <name evidence="15" type="ORF">XAT740_LOCUS7323</name>
</gene>
<evidence type="ECO:0000256" key="6">
    <source>
        <dbReference type="ARBA" id="ARBA00022801"/>
    </source>
</evidence>
<keyword evidence="5 11" id="KW-0645">Protease</keyword>
<dbReference type="GO" id="GO:0000423">
    <property type="term" value="P:mitophagy"/>
    <property type="evidence" value="ECO:0007669"/>
    <property type="project" value="TreeGrafter"/>
</dbReference>
<sequence length="671" mass="75554">MTDNNSNSHFNPRYKAQSTSQLLTPESATAKSNSSTPSPASSTSSLAMSNSPKNSLTSFLKIPLPSRKSVVTQPAAEDRFVMTLIKSPSTHSPRTSSNDFSVAAATTASHMPQATTTNDDTGNNSKFFKNKVTAAFNHMKYRWVVRMRPNFRTNESPIYFLGKKYNGKDETTYDDLPRPHSEHSYASFLKAFSQRIYLSYRKQFEPLNGLTRSGDPITSDCGWGCMIRCAQMLLAQTLLIHMTNTVNLPHSTIQIADKCPRRNSIECFRNANRANRRMQTYTDIIRLFGDFPNVKCPFGIHKIVEIGTTHGIRPGDFFGPVSAAHCLKEALQSAVELNQISDILRIYISQDAIIYRQDVIDLCAAPSSSPKNSTTSNENHVSGWSTSLLILVPLRLGLNELDLTYESYLKEALKLTQTVGIIGGSPRHAVYILGFQDESFIDLDPHFSQTTVNVLDDIFDLSSYSCSSPKRLTAKKMDPSCTLGFYCRDKADFEMFCAQWNHICHVASEDRRTCPIFRIERGTFQENHARLLNFDYPSLNDDEHVFLRVTKLPASGSSSPLSMTNSYSSKKSNTSTQQTHEVWSDNGRLLNENSTKNHRTRKHSLSDDYVFFTLMINAGAILNVNLKRRDVGFMADNPSITDKIREFLASLQYFRVFIGLWNILIIFAMFT</sequence>
<accession>A0A813YPC7</accession>
<dbReference type="EC" id="3.4.22.-" evidence="11"/>
<feature type="region of interest" description="Disordered" evidence="12">
    <location>
        <begin position="555"/>
        <end position="577"/>
    </location>
</feature>
<comment type="catalytic activity">
    <reaction evidence="10">
        <text>[protein]-C-terminal L-amino acid-glycyl-phosphatidylethanolamide + H2O = [protein]-C-terminal L-amino acid-glycine + a 1,2-diacyl-sn-glycero-3-phosphoethanolamine</text>
        <dbReference type="Rhea" id="RHEA:67548"/>
        <dbReference type="Rhea" id="RHEA-COMP:17323"/>
        <dbReference type="Rhea" id="RHEA-COMP:17324"/>
        <dbReference type="ChEBI" id="CHEBI:15377"/>
        <dbReference type="ChEBI" id="CHEBI:64612"/>
        <dbReference type="ChEBI" id="CHEBI:172940"/>
        <dbReference type="ChEBI" id="CHEBI:172941"/>
    </reaction>
    <physiologicalReaction direction="left-to-right" evidence="10">
        <dbReference type="Rhea" id="RHEA:67549"/>
    </physiologicalReaction>
</comment>
<dbReference type="EMBL" id="CAJNOR010000348">
    <property type="protein sequence ID" value="CAF0887376.1"/>
    <property type="molecule type" value="Genomic_DNA"/>
</dbReference>
<keyword evidence="13" id="KW-0472">Membrane</keyword>
<feature type="region of interest" description="Disordered" evidence="12">
    <location>
        <begin position="1"/>
        <end position="52"/>
    </location>
</feature>
<feature type="transmembrane region" description="Helical" evidence="13">
    <location>
        <begin position="609"/>
        <end position="626"/>
    </location>
</feature>
<evidence type="ECO:0000256" key="1">
    <source>
        <dbReference type="ARBA" id="ARBA00004496"/>
    </source>
</evidence>
<feature type="compositionally biased region" description="Polar residues" evidence="12">
    <location>
        <begin position="1"/>
        <end position="26"/>
    </location>
</feature>
<evidence type="ECO:0000256" key="5">
    <source>
        <dbReference type="ARBA" id="ARBA00022670"/>
    </source>
</evidence>
<evidence type="ECO:0000256" key="3">
    <source>
        <dbReference type="ARBA" id="ARBA00022448"/>
    </source>
</evidence>
<comment type="subcellular location">
    <subcellularLocation>
        <location evidence="1 11">Cytoplasm</location>
    </subcellularLocation>
</comment>
<evidence type="ECO:0000256" key="11">
    <source>
        <dbReference type="RuleBase" id="RU363115"/>
    </source>
</evidence>
<dbReference type="GO" id="GO:0015031">
    <property type="term" value="P:protein transport"/>
    <property type="evidence" value="ECO:0007669"/>
    <property type="project" value="UniProtKB-KW"/>
</dbReference>
<keyword evidence="6 11" id="KW-0378">Hydrolase</keyword>
<evidence type="ECO:0000256" key="10">
    <source>
        <dbReference type="ARBA" id="ARBA00029362"/>
    </source>
</evidence>
<dbReference type="GO" id="GO:0016485">
    <property type="term" value="P:protein processing"/>
    <property type="evidence" value="ECO:0007669"/>
    <property type="project" value="TreeGrafter"/>
</dbReference>
<comment type="function">
    <text evidence="11">Cysteine protease that plays a key role in autophagy by mediating both proteolytic activation and delipidation of ATG8 family proteins.</text>
</comment>
<dbReference type="PANTHER" id="PTHR22624">
    <property type="entry name" value="CYSTEINE PROTEASE ATG4"/>
    <property type="match status" value="1"/>
</dbReference>
<dbReference type="GO" id="GO:0000045">
    <property type="term" value="P:autophagosome assembly"/>
    <property type="evidence" value="ECO:0007669"/>
    <property type="project" value="TreeGrafter"/>
</dbReference>
<dbReference type="InterPro" id="IPR038765">
    <property type="entry name" value="Papain-like_cys_pep_sf"/>
</dbReference>
<keyword evidence="16" id="KW-1185">Reference proteome</keyword>
<protein>
    <recommendedName>
        <fullName evidence="11">Cysteine protease</fullName>
        <ecNumber evidence="11">3.4.22.-</ecNumber>
    </recommendedName>
</protein>
<evidence type="ECO:0000256" key="7">
    <source>
        <dbReference type="ARBA" id="ARBA00022807"/>
    </source>
</evidence>
<feature type="compositionally biased region" description="Low complexity" evidence="12">
    <location>
        <begin position="562"/>
        <end position="577"/>
    </location>
</feature>
<evidence type="ECO:0000256" key="12">
    <source>
        <dbReference type="SAM" id="MobiDB-lite"/>
    </source>
</evidence>
<dbReference type="Proteomes" id="UP000663828">
    <property type="component" value="Unassembled WGS sequence"/>
</dbReference>
<evidence type="ECO:0000259" key="14">
    <source>
        <dbReference type="Pfam" id="PF03416"/>
    </source>
</evidence>
<keyword evidence="8 11" id="KW-0653">Protein transport</keyword>
<comment type="similarity">
    <text evidence="2 11">Belongs to the peptidase C54 family.</text>
</comment>
<evidence type="ECO:0000256" key="8">
    <source>
        <dbReference type="ARBA" id="ARBA00022927"/>
    </source>
</evidence>